<name>A0A6I6JKN1_9BACT</name>
<dbReference type="InterPro" id="IPR012505">
    <property type="entry name" value="YbbR"/>
</dbReference>
<sequence>MFKNWSTMVLALALAIFTWFLVTGREVVETWLEMPVVMTNPPEGMIIEEGLVDKIQVRLRGPRGLVDSLASQHLTYPLNVSSLKIGQQVLEIDPDKLPLTSSYEVIEIKPNRLKLMVDKRITKKIQMEPAWAGKLNADYDLLEVKAEPPLVEIRGPATKLRKIENAKVVLEEDFLEKVPDQWAEDVAVELDEEIEASPAQVRVVARFAPKMRDIWVKLPLKVLEPEGFSASVAQDYVRVHIEGPVFLFRNNEYRKEMDASLLFGGRPASGTFDLAYDLVLPEGCQLLKRNPETIRTTIKKK</sequence>
<dbReference type="Proteomes" id="UP000428328">
    <property type="component" value="Chromosome"/>
</dbReference>
<dbReference type="Gene3D" id="2.170.120.40">
    <property type="entry name" value="YbbR-like domain"/>
    <property type="match status" value="1"/>
</dbReference>
<accession>A0A6I6JKN1</accession>
<proteinExistence type="predicted"/>
<dbReference type="EMBL" id="CP046400">
    <property type="protein sequence ID" value="QGY40687.1"/>
    <property type="molecule type" value="Genomic_DNA"/>
</dbReference>
<dbReference type="Gene3D" id="2.170.120.30">
    <property type="match status" value="1"/>
</dbReference>
<dbReference type="Pfam" id="PF07949">
    <property type="entry name" value="YbbR"/>
    <property type="match status" value="1"/>
</dbReference>
<protein>
    <submittedName>
        <fullName evidence="1">YbbR-like domain-containing protein</fullName>
    </submittedName>
</protein>
<dbReference type="RefSeq" id="WP_158948226.1">
    <property type="nucleotide sequence ID" value="NZ_CP046400.1"/>
</dbReference>
<evidence type="ECO:0000313" key="2">
    <source>
        <dbReference type="Proteomes" id="UP000428328"/>
    </source>
</evidence>
<dbReference type="PANTHER" id="PTHR37804:SF1">
    <property type="entry name" value="CDAA REGULATORY PROTEIN CDAR"/>
    <property type="match status" value="1"/>
</dbReference>
<dbReference type="InterPro" id="IPR053154">
    <property type="entry name" value="c-di-AMP_regulator"/>
</dbReference>
<dbReference type="KEGG" id="psel:GM415_11315"/>
<keyword evidence="2" id="KW-1185">Reference proteome</keyword>
<gene>
    <name evidence="1" type="ORF">GM415_11315</name>
</gene>
<dbReference type="AlphaFoldDB" id="A0A6I6JKN1"/>
<reference evidence="1 2" key="1">
    <citation type="submission" date="2019-11" db="EMBL/GenBank/DDBJ databases">
        <authorList>
            <person name="Zheng R.K."/>
            <person name="Sun C.M."/>
        </authorList>
    </citation>
    <scope>NUCLEOTIDE SEQUENCE [LARGE SCALE GENOMIC DNA]</scope>
    <source>
        <strain evidence="1 2">SRB007</strain>
    </source>
</reference>
<organism evidence="1 2">
    <name type="scientific">Pseudodesulfovibrio cashew</name>
    <dbReference type="NCBI Taxonomy" id="2678688"/>
    <lineage>
        <taxon>Bacteria</taxon>
        <taxon>Pseudomonadati</taxon>
        <taxon>Thermodesulfobacteriota</taxon>
        <taxon>Desulfovibrionia</taxon>
        <taxon>Desulfovibrionales</taxon>
        <taxon>Desulfovibrionaceae</taxon>
    </lineage>
</organism>
<evidence type="ECO:0000313" key="1">
    <source>
        <dbReference type="EMBL" id="QGY40687.1"/>
    </source>
</evidence>
<dbReference type="PANTHER" id="PTHR37804">
    <property type="entry name" value="CDAA REGULATORY PROTEIN CDAR"/>
    <property type="match status" value="1"/>
</dbReference>